<feature type="region of interest" description="Disordered" evidence="10">
    <location>
        <begin position="1261"/>
        <end position="1280"/>
    </location>
</feature>
<evidence type="ECO:0000256" key="4">
    <source>
        <dbReference type="ARBA" id="ARBA00022692"/>
    </source>
</evidence>
<sequence>MGFKNQLQLLLWKNFTLRRRQPVRVVIEILWPLALFLILVAVRFRPGLKENQPECHYEGKAMPSAGIVPFLQSYICTFSNDCLNSTDDEQPGSVPTFNNSLISLLVQDVQTILASKVDRALIKNIVQDVQTLQKLLNIIQNGSSTGTIAIGGLLLDPEQLRQIVSSQNISLTPEAIETLLNASWLSFSNVTAAHNLQTQLCNLTLQEGMELLQDFRDALDANKTLQEAWNCNSFSVDIIQGGKFKSFQNISFSQKKLPSILKNVFEEKAVCIWISVLCSFAQIRQLGSLQSMVSDFSKQASELRESRTNTTDQWNVSTVLSFFVCGRSSVFNQRFSSTSNTQNLTKEDISLQSCSPSWACQELYGRLQSNAYIWNQIKPILLGVIPYAPDTPAVRKIIKEVSQVFIFLLQNLIKPVCTLLDSRLLQLFNLPFNIPVRNQQQLNLTAVCDYLEKFLGNEGSAKYNWKDALNNTNYYIQLVNNYSQCFRFDKFQPYSSEAELVKESLHLIGNNTFWAALIFEMEDNGDTLPTFIKYKIRMNSDYVDSTKKFETSKYWRPGPRATPIQDTKYTTYGFAHIQDMVDHAIIRLQTNITQEVGVILQQFPYPCWIKDRFVFAISRSLPLFMIISWIYSVAMIVKGVVYEKEMRLKEVMKIMGLGNGVHWLAWFINALVIMFITVILFCFVLKVGRVLEHSDPTVIFAFMLTFTIATISQCFLISVFFSRANWQLYVEGLSTSSCTCLTLSWFSGKTIQTQSLKLFTCLSSNIAFGFGCAYIARYEEQAIGSQWHNIDKSPVPEDTFNLQACIWMMLLDTCLYLLLTWYIEAVFPGQYGIPRRCYFPFQRSYWCGAHRKGDNHIGDDFQRHPNFEEEPADRPVGVAVRKLRKVYSNGNKLAVDNLTINFYEGQITSFLGHNGAGKTTTMSILTGLYPPTSGTAYIYGKDITLSMDEIRHSLGMCPQHNVLFDQLTVEEHIWFYARLKGRSEAEVQREMPQMIKDVGLPHKSKEKSCNLSGGMKRKLSVAIAFVGGSKTVILDEPTAGVDPHARRSIWKLLLKLRKGRTIILSTHHMDEADVLGDRIAIISHGSLCCLGSSLFLKNQFGSGYYLTLVKASDSDRKKNPNEGKPLLPELYDESLFGGASSVRPVSASSVRITTHIQDAVADEGFEDSHNVPVRPPGGDSAISEFSLIRLRAFIEKYVPDAKLVEDNSMEVCFQIPDSSAKSGCLTTLFAELEKFCHHLGVSSYGISDTSLEEVFLKVTEENSNAEEDKDENTRRKLDVITDHGRYPRPVSRLSFRSKIRNTFFSNHVDAKELLDDTDDTSSEGSSASAEEGNTFSGAGKIQVTGRQLTLSQIIALLIKRFHHVRRSKKGFICEFVLPAAFVCLAMVFSLIQPPVEDMPPLELHPWHYQPTKGDSSLYIFFSNDNPSQGHARKLEETLLNSPFHGARCMNPDVYTISGYSCLSSDTGSFSASPKLTGDPSKDFPACSCDSGFQRCPDGAGGPEPARRFLPVNDNLYNMTGRDIPDWLLKTMEQYMIRRFGGFSFGDENPLSRLNASQMTAAISDIVLAVTNGTTTLPDSVVRDAEEFFNNAVVQDNAKVWFNNKAWASSVAYMSSLNNIILRSYLPPSKWQDYGIVTVNHPMNFTKGQLDRESIMNSAVNVVVAICVIFAMSFVPASFVLFLIEERVSSSKHLQFVSGINPTIYWVTNFMWDMMNYLIPAVLCIFIFLAFGKEAYVSAQNAPCLVALLFLYGWAITPMMYPFSRLFSVPSSAFVALSCVNVFLGTVSTLATFILELLGREDPDLEEINTILKQVFLLLPHYCLGRGLIDMATNQLIVDLAARYGVTCTYKMFQWNYVGRNLFALFMLGILFFIINWLIEYKFFITWSKTEHKSQEVEDVDVAKERQRVLSGGADGDVMKLENLTKVCLLGSRQERQDEAVDHLCVGIPQGQCFGLLGVNGAGKTTTFKMLTGDVDVTKGDAQISGHSIKSDMVKVRQHMGYCPQFDALDSLLTGREHLEFYARVRGISRKNIRSVAGWAISKLGLTLYADKVAGSYSGGNKRKLSTAIALIGNPPIIFLDEPTTGMDPKARRFLWNCINKIVKSGRSVILTSHSMEECEALCGRLAIMVNGTFKCIGSIQHLKNSCEIFIWQNIACSGLAMGTPSSCGCLVRILNMEPVMNFISNQFPSAVLHEQHHNMLQYQLGSHNLSLAQLFAAMEEAKHHFFVEDYSISQTTLDQVFINFAKNQTDILDDTSDSPENMGRSVQNSEVPHITSTELDDSGTVRTRALLNTSSNGNAYQNFQPPSPRRLLVVDGDDESLSDSIAGSVTGSTFELIPPSSSRRKGTRDGLADVSIA</sequence>
<evidence type="ECO:0000256" key="7">
    <source>
        <dbReference type="ARBA" id="ARBA00022840"/>
    </source>
</evidence>
<dbReference type="GO" id="GO:0016020">
    <property type="term" value="C:membrane"/>
    <property type="evidence" value="ECO:0007669"/>
    <property type="project" value="UniProtKB-SubCell"/>
</dbReference>
<evidence type="ECO:0000256" key="3">
    <source>
        <dbReference type="ARBA" id="ARBA00022448"/>
    </source>
</evidence>
<accession>A0A2T7NPT0</accession>
<feature type="transmembrane region" description="Helical" evidence="11">
    <location>
        <begin position="1661"/>
        <end position="1683"/>
    </location>
</feature>
<comment type="subcellular location">
    <subcellularLocation>
        <location evidence="1">Membrane</location>
        <topology evidence="1">Multi-pass membrane protein</topology>
    </subcellularLocation>
</comment>
<evidence type="ECO:0000256" key="6">
    <source>
        <dbReference type="ARBA" id="ARBA00022741"/>
    </source>
</evidence>
<evidence type="ECO:0000256" key="2">
    <source>
        <dbReference type="ARBA" id="ARBA00008869"/>
    </source>
</evidence>
<dbReference type="GO" id="GO:0005524">
    <property type="term" value="F:ATP binding"/>
    <property type="evidence" value="ECO:0007669"/>
    <property type="project" value="UniProtKB-KW"/>
</dbReference>
<dbReference type="CDD" id="cd03263">
    <property type="entry name" value="ABC_subfamily_A"/>
    <property type="match status" value="2"/>
</dbReference>
<dbReference type="InterPro" id="IPR017871">
    <property type="entry name" value="ABC_transporter-like_CS"/>
</dbReference>
<comment type="caution">
    <text evidence="13">The sequence shown here is derived from an EMBL/GenBank/DDBJ whole genome shotgun (WGS) entry which is preliminary data.</text>
</comment>
<feature type="transmembrane region" description="Helical" evidence="11">
    <location>
        <begin position="1772"/>
        <end position="1794"/>
    </location>
</feature>
<dbReference type="EMBL" id="PZQS01000010">
    <property type="protein sequence ID" value="PVD23156.1"/>
    <property type="molecule type" value="Genomic_DNA"/>
</dbReference>
<dbReference type="Pfam" id="PF23321">
    <property type="entry name" value="R1_ABCA1"/>
    <property type="match status" value="1"/>
</dbReference>
<dbReference type="FunFam" id="3.40.50.300:FF:000327">
    <property type="entry name" value="ATP-binding cassette sub-family A member 3"/>
    <property type="match status" value="1"/>
</dbReference>
<dbReference type="GO" id="GO:0140359">
    <property type="term" value="F:ABC-type transporter activity"/>
    <property type="evidence" value="ECO:0007669"/>
    <property type="project" value="InterPro"/>
</dbReference>
<feature type="region of interest" description="Disordered" evidence="10">
    <location>
        <begin position="1315"/>
        <end position="1335"/>
    </location>
</feature>
<dbReference type="InterPro" id="IPR003439">
    <property type="entry name" value="ABC_transporter-like_ATP-bd"/>
</dbReference>
<keyword evidence="3" id="KW-0813">Transport</keyword>
<keyword evidence="7" id="KW-0067">ATP-binding</keyword>
<evidence type="ECO:0000259" key="12">
    <source>
        <dbReference type="PROSITE" id="PS50893"/>
    </source>
</evidence>
<feature type="region of interest" description="Disordered" evidence="10">
    <location>
        <begin position="2337"/>
        <end position="2357"/>
    </location>
</feature>
<dbReference type="Pfam" id="PF00005">
    <property type="entry name" value="ABC_tran"/>
    <property type="match status" value="2"/>
</dbReference>
<evidence type="ECO:0000256" key="10">
    <source>
        <dbReference type="SAM" id="MobiDB-lite"/>
    </source>
</evidence>
<dbReference type="GO" id="GO:0005319">
    <property type="term" value="F:lipid transporter activity"/>
    <property type="evidence" value="ECO:0007669"/>
    <property type="project" value="TreeGrafter"/>
</dbReference>
<comment type="similarity">
    <text evidence="2">Belongs to the ABC transporter superfamily. ABCA family.</text>
</comment>
<dbReference type="SUPFAM" id="SSF52540">
    <property type="entry name" value="P-loop containing nucleoside triphosphate hydrolases"/>
    <property type="match status" value="2"/>
</dbReference>
<keyword evidence="5" id="KW-0677">Repeat</keyword>
<feature type="transmembrane region" description="Helical" evidence="11">
    <location>
        <begin position="23"/>
        <end position="42"/>
    </location>
</feature>
<reference evidence="13 14" key="1">
    <citation type="submission" date="2018-04" db="EMBL/GenBank/DDBJ databases">
        <title>The genome of golden apple snail Pomacea canaliculata provides insight into stress tolerance and invasive adaptation.</title>
        <authorList>
            <person name="Liu C."/>
            <person name="Liu B."/>
            <person name="Ren Y."/>
            <person name="Zhang Y."/>
            <person name="Wang H."/>
            <person name="Li S."/>
            <person name="Jiang F."/>
            <person name="Yin L."/>
            <person name="Zhang G."/>
            <person name="Qian W."/>
            <person name="Fan W."/>
        </authorList>
    </citation>
    <scope>NUCLEOTIDE SEQUENCE [LARGE SCALE GENOMIC DNA]</scope>
    <source>
        <strain evidence="13">SZHN2017</strain>
        <tissue evidence="13">Muscle</tissue>
    </source>
</reference>
<name>A0A2T7NPT0_POMCA</name>
<feature type="domain" description="ABC transporter" evidence="12">
    <location>
        <begin position="878"/>
        <end position="1109"/>
    </location>
</feature>
<dbReference type="Gene3D" id="3.40.50.300">
    <property type="entry name" value="P-loop containing nucleotide triphosphate hydrolases"/>
    <property type="match status" value="2"/>
</dbReference>
<feature type="compositionally biased region" description="Polar residues" evidence="10">
    <location>
        <begin position="2264"/>
        <end position="2277"/>
    </location>
</feature>
<dbReference type="InterPro" id="IPR003593">
    <property type="entry name" value="AAA+_ATPase"/>
</dbReference>
<protein>
    <recommendedName>
        <fullName evidence="12">ABC transporter domain-containing protein</fullName>
    </recommendedName>
</protein>
<evidence type="ECO:0000256" key="1">
    <source>
        <dbReference type="ARBA" id="ARBA00004141"/>
    </source>
</evidence>
<keyword evidence="6" id="KW-0547">Nucleotide-binding</keyword>
<dbReference type="PROSITE" id="PS50893">
    <property type="entry name" value="ABC_TRANSPORTER_2"/>
    <property type="match status" value="2"/>
</dbReference>
<keyword evidence="9 11" id="KW-0472">Membrane</keyword>
<dbReference type="SMART" id="SM00382">
    <property type="entry name" value="AAA"/>
    <property type="match status" value="2"/>
</dbReference>
<keyword evidence="14" id="KW-1185">Reference proteome</keyword>
<keyword evidence="4 11" id="KW-0812">Transmembrane</keyword>
<dbReference type="InterPro" id="IPR026082">
    <property type="entry name" value="ABCA"/>
</dbReference>
<dbReference type="PANTHER" id="PTHR19229">
    <property type="entry name" value="ATP-BINDING CASSETTE TRANSPORTER SUBFAMILY A ABCA"/>
    <property type="match status" value="1"/>
</dbReference>
<dbReference type="InterPro" id="IPR013525">
    <property type="entry name" value="ABC2_TM"/>
</dbReference>
<feature type="compositionally biased region" description="Basic and acidic residues" evidence="10">
    <location>
        <begin position="1271"/>
        <end position="1280"/>
    </location>
</feature>
<dbReference type="PANTHER" id="PTHR19229:SF36">
    <property type="entry name" value="ATP-BINDING CASSETTE SUB-FAMILY A MEMBER 2"/>
    <property type="match status" value="1"/>
</dbReference>
<evidence type="ECO:0000256" key="5">
    <source>
        <dbReference type="ARBA" id="ARBA00022737"/>
    </source>
</evidence>
<feature type="transmembrane region" description="Helical" evidence="11">
    <location>
        <begin position="806"/>
        <end position="827"/>
    </location>
</feature>
<feature type="transmembrane region" description="Helical" evidence="11">
    <location>
        <begin position="661"/>
        <end position="685"/>
    </location>
</feature>
<feature type="transmembrane region" description="Helical" evidence="11">
    <location>
        <begin position="1370"/>
        <end position="1391"/>
    </location>
</feature>
<feature type="domain" description="ABC transporter" evidence="12">
    <location>
        <begin position="1918"/>
        <end position="2155"/>
    </location>
</feature>
<feature type="transmembrane region" description="Helical" evidence="11">
    <location>
        <begin position="1860"/>
        <end position="1878"/>
    </location>
</feature>
<evidence type="ECO:0000313" key="14">
    <source>
        <dbReference type="Proteomes" id="UP000245119"/>
    </source>
</evidence>
<dbReference type="GO" id="GO:0016887">
    <property type="term" value="F:ATP hydrolysis activity"/>
    <property type="evidence" value="ECO:0007669"/>
    <property type="project" value="InterPro"/>
</dbReference>
<dbReference type="OrthoDB" id="10255969at2759"/>
<feature type="transmembrane region" description="Helical" evidence="11">
    <location>
        <begin position="1713"/>
        <end position="1731"/>
    </location>
</feature>
<evidence type="ECO:0000256" key="8">
    <source>
        <dbReference type="ARBA" id="ARBA00022989"/>
    </source>
</evidence>
<feature type="transmembrane region" description="Helical" evidence="11">
    <location>
        <begin position="1743"/>
        <end position="1760"/>
    </location>
</feature>
<feature type="region of interest" description="Disordered" evidence="10">
    <location>
        <begin position="2257"/>
        <end position="2283"/>
    </location>
</feature>
<dbReference type="FunFam" id="3.40.50.300:FF:000264">
    <property type="entry name" value="ATP-binding cassette, sub-family A (ABC1), member 1"/>
    <property type="match status" value="1"/>
</dbReference>
<dbReference type="Proteomes" id="UP000245119">
    <property type="component" value="Linkage Group LG10"/>
</dbReference>
<feature type="compositionally biased region" description="Low complexity" evidence="10">
    <location>
        <begin position="1322"/>
        <end position="1332"/>
    </location>
</feature>
<keyword evidence="8 11" id="KW-1133">Transmembrane helix</keyword>
<dbReference type="Pfam" id="PF12698">
    <property type="entry name" value="ABC2_membrane_3"/>
    <property type="match status" value="2"/>
</dbReference>
<dbReference type="InterPro" id="IPR027417">
    <property type="entry name" value="P-loop_NTPase"/>
</dbReference>
<evidence type="ECO:0000313" key="13">
    <source>
        <dbReference type="EMBL" id="PVD23156.1"/>
    </source>
</evidence>
<dbReference type="PROSITE" id="PS00211">
    <property type="entry name" value="ABC_TRANSPORTER_1"/>
    <property type="match status" value="1"/>
</dbReference>
<dbReference type="InterPro" id="IPR056264">
    <property type="entry name" value="R2_ABCA1-4-like"/>
</dbReference>
<feature type="transmembrane region" description="Helical" evidence="11">
    <location>
        <begin position="697"/>
        <end position="720"/>
    </location>
</feature>
<evidence type="ECO:0000256" key="11">
    <source>
        <dbReference type="SAM" id="Phobius"/>
    </source>
</evidence>
<evidence type="ECO:0000256" key="9">
    <source>
        <dbReference type="ARBA" id="ARBA00023136"/>
    </source>
</evidence>
<feature type="transmembrane region" description="Helical" evidence="11">
    <location>
        <begin position="621"/>
        <end position="641"/>
    </location>
</feature>
<organism evidence="13 14">
    <name type="scientific">Pomacea canaliculata</name>
    <name type="common">Golden apple snail</name>
    <dbReference type="NCBI Taxonomy" id="400727"/>
    <lineage>
        <taxon>Eukaryota</taxon>
        <taxon>Metazoa</taxon>
        <taxon>Spiralia</taxon>
        <taxon>Lophotrochozoa</taxon>
        <taxon>Mollusca</taxon>
        <taxon>Gastropoda</taxon>
        <taxon>Caenogastropoda</taxon>
        <taxon>Architaenioglossa</taxon>
        <taxon>Ampullarioidea</taxon>
        <taxon>Ampullariidae</taxon>
        <taxon>Pomacea</taxon>
    </lineage>
</organism>
<gene>
    <name evidence="13" type="ORF">C0Q70_16419</name>
</gene>
<proteinExistence type="inferred from homology"/>